<proteinExistence type="predicted"/>
<feature type="domain" description="Serine aminopeptidase S33" evidence="1">
    <location>
        <begin position="27"/>
        <end position="94"/>
    </location>
</feature>
<dbReference type="InterPro" id="IPR029058">
    <property type="entry name" value="AB_hydrolase_fold"/>
</dbReference>
<feature type="non-terminal residue" evidence="2">
    <location>
        <position position="95"/>
    </location>
</feature>
<dbReference type="AlphaFoldDB" id="X0VVC0"/>
<dbReference type="EMBL" id="BARS01036393">
    <property type="protein sequence ID" value="GAG15062.1"/>
    <property type="molecule type" value="Genomic_DNA"/>
</dbReference>
<evidence type="ECO:0000313" key="2">
    <source>
        <dbReference type="EMBL" id="GAG15062.1"/>
    </source>
</evidence>
<organism evidence="2">
    <name type="scientific">marine sediment metagenome</name>
    <dbReference type="NCBI Taxonomy" id="412755"/>
    <lineage>
        <taxon>unclassified sequences</taxon>
        <taxon>metagenomes</taxon>
        <taxon>ecological metagenomes</taxon>
    </lineage>
</organism>
<dbReference type="InterPro" id="IPR022742">
    <property type="entry name" value="Hydrolase_4"/>
</dbReference>
<accession>X0VVC0</accession>
<dbReference type="InterPro" id="IPR051044">
    <property type="entry name" value="MAG_DAG_Lipase"/>
</dbReference>
<dbReference type="Gene3D" id="3.40.50.1820">
    <property type="entry name" value="alpha/beta hydrolase"/>
    <property type="match status" value="1"/>
</dbReference>
<dbReference type="Pfam" id="PF12146">
    <property type="entry name" value="Hydrolase_4"/>
    <property type="match status" value="1"/>
</dbReference>
<dbReference type="PANTHER" id="PTHR11614">
    <property type="entry name" value="PHOSPHOLIPASE-RELATED"/>
    <property type="match status" value="1"/>
</dbReference>
<name>X0VVC0_9ZZZZ</name>
<evidence type="ECO:0000259" key="1">
    <source>
        <dbReference type="Pfam" id="PF12146"/>
    </source>
</evidence>
<protein>
    <recommendedName>
        <fullName evidence="1">Serine aminopeptidase S33 domain-containing protein</fullName>
    </recommendedName>
</protein>
<reference evidence="2" key="1">
    <citation type="journal article" date="2014" name="Front. Microbiol.">
        <title>High frequency of phylogenetically diverse reductive dehalogenase-homologous genes in deep subseafloor sedimentary metagenomes.</title>
        <authorList>
            <person name="Kawai M."/>
            <person name="Futagami T."/>
            <person name="Toyoda A."/>
            <person name="Takaki Y."/>
            <person name="Nishi S."/>
            <person name="Hori S."/>
            <person name="Arai W."/>
            <person name="Tsubouchi T."/>
            <person name="Morono Y."/>
            <person name="Uchiyama I."/>
            <person name="Ito T."/>
            <person name="Fujiyama A."/>
            <person name="Inagaki F."/>
            <person name="Takami H."/>
        </authorList>
    </citation>
    <scope>NUCLEOTIDE SEQUENCE</scope>
    <source>
        <strain evidence="2">Expedition CK06-06</strain>
    </source>
</reference>
<gene>
    <name evidence="2" type="ORF">S01H1_55953</name>
</gene>
<comment type="caution">
    <text evidence="2">The sequence shown here is derived from an EMBL/GenBank/DDBJ whole genome shotgun (WGS) entry which is preliminary data.</text>
</comment>
<sequence>MKYQDGFFASVANTRIYHQSWLPNGMAKAGIVLVHGLAEHSGRYANLVNHLITRDYAMYGLDHIGHGKSDGVRVYAKQFADFTEVLCSYVDQVRA</sequence>
<dbReference type="SUPFAM" id="SSF53474">
    <property type="entry name" value="alpha/beta-Hydrolases"/>
    <property type="match status" value="1"/>
</dbReference>